<evidence type="ECO:0000313" key="1">
    <source>
        <dbReference type="EMBL" id="MBC5738615.1"/>
    </source>
</evidence>
<dbReference type="RefSeq" id="WP_186920298.1">
    <property type="nucleotide sequence ID" value="NZ_JACOPQ010000018.1"/>
</dbReference>
<dbReference type="EMBL" id="JACOPQ010000018">
    <property type="protein sequence ID" value="MBC5738615.1"/>
    <property type="molecule type" value="Genomic_DNA"/>
</dbReference>
<accession>A0A8J6JQW4</accession>
<protein>
    <submittedName>
        <fullName evidence="1">Uncharacterized protein</fullName>
    </submittedName>
</protein>
<name>A0A8J6JQW4_9FIRM</name>
<gene>
    <name evidence="1" type="ORF">H8S62_16510</name>
</gene>
<reference evidence="1" key="1">
    <citation type="submission" date="2020-08" db="EMBL/GenBank/DDBJ databases">
        <title>Genome public.</title>
        <authorList>
            <person name="Liu C."/>
            <person name="Sun Q."/>
        </authorList>
    </citation>
    <scope>NUCLEOTIDE SEQUENCE</scope>
    <source>
        <strain evidence="1">NSJ-52</strain>
    </source>
</reference>
<proteinExistence type="predicted"/>
<comment type="caution">
    <text evidence="1">The sequence shown here is derived from an EMBL/GenBank/DDBJ whole genome shotgun (WGS) entry which is preliminary data.</text>
</comment>
<organism evidence="1 2">
    <name type="scientific">Lawsonibacter faecis</name>
    <dbReference type="NCBI Taxonomy" id="2763052"/>
    <lineage>
        <taxon>Bacteria</taxon>
        <taxon>Bacillati</taxon>
        <taxon>Bacillota</taxon>
        <taxon>Clostridia</taxon>
        <taxon>Eubacteriales</taxon>
        <taxon>Oscillospiraceae</taxon>
        <taxon>Lawsonibacter</taxon>
    </lineage>
</organism>
<keyword evidence="2" id="KW-1185">Reference proteome</keyword>
<dbReference type="AlphaFoldDB" id="A0A8J6JQW4"/>
<evidence type="ECO:0000313" key="2">
    <source>
        <dbReference type="Proteomes" id="UP000607645"/>
    </source>
</evidence>
<dbReference type="Proteomes" id="UP000607645">
    <property type="component" value="Unassembled WGS sequence"/>
</dbReference>
<sequence length="280" mass="31374">MSANPAFVDFCTRVCACVRFRPDHPSIQRELMGHLEDRYDAILEQEKGILLADAQARTVAAMGDPESLGRYLDQMHSPFWGWLQIWLRRAVWLLAAVTIVLALLRLEPLRACLTAPVQHGYVMEYRIENNGSYEILADWRPPSTLRAEDYTFSIERAILARYRRTVGADGEAGDVLSLALTLKAANINPWLRGPDLSWLYARDDLGNRYYASEEIFTTSLPNYVRKTGSAATVTYPFSSYYDVSVSGIDPAAAEVTLIFDRYGENTVFLTIPLKGGAGHG</sequence>